<organism evidence="1">
    <name type="scientific">Anguilla anguilla</name>
    <name type="common">European freshwater eel</name>
    <name type="synonym">Muraena anguilla</name>
    <dbReference type="NCBI Taxonomy" id="7936"/>
    <lineage>
        <taxon>Eukaryota</taxon>
        <taxon>Metazoa</taxon>
        <taxon>Chordata</taxon>
        <taxon>Craniata</taxon>
        <taxon>Vertebrata</taxon>
        <taxon>Euteleostomi</taxon>
        <taxon>Actinopterygii</taxon>
        <taxon>Neopterygii</taxon>
        <taxon>Teleostei</taxon>
        <taxon>Anguilliformes</taxon>
        <taxon>Anguillidae</taxon>
        <taxon>Anguilla</taxon>
    </lineage>
</organism>
<name>A0A0E9UPE2_ANGAN</name>
<proteinExistence type="predicted"/>
<reference evidence="1" key="1">
    <citation type="submission" date="2014-11" db="EMBL/GenBank/DDBJ databases">
        <authorList>
            <person name="Amaro Gonzalez C."/>
        </authorList>
    </citation>
    <scope>NUCLEOTIDE SEQUENCE</scope>
</reference>
<sequence length="15" mass="1857">MLLPKLCNLYLYLLF</sequence>
<accession>A0A0E9UPE2</accession>
<evidence type="ECO:0000313" key="1">
    <source>
        <dbReference type="EMBL" id="JAH67672.1"/>
    </source>
</evidence>
<reference evidence="1" key="2">
    <citation type="journal article" date="2015" name="Fish Shellfish Immunol.">
        <title>Early steps in the European eel (Anguilla anguilla)-Vibrio vulnificus interaction in the gills: Role of the RtxA13 toxin.</title>
        <authorList>
            <person name="Callol A."/>
            <person name="Pajuelo D."/>
            <person name="Ebbesson L."/>
            <person name="Teles M."/>
            <person name="MacKenzie S."/>
            <person name="Amaro C."/>
        </authorList>
    </citation>
    <scope>NUCLEOTIDE SEQUENCE</scope>
</reference>
<protein>
    <submittedName>
        <fullName evidence="1">Uncharacterized protein</fullName>
    </submittedName>
</protein>
<dbReference type="EMBL" id="GBXM01040905">
    <property type="protein sequence ID" value="JAH67672.1"/>
    <property type="molecule type" value="Transcribed_RNA"/>
</dbReference>